<evidence type="ECO:0000256" key="1">
    <source>
        <dbReference type="ARBA" id="ARBA00001966"/>
    </source>
</evidence>
<dbReference type="NCBIfam" id="TIGR03955">
    <property type="entry name" value="rSAM_HydG"/>
    <property type="match status" value="1"/>
</dbReference>
<keyword evidence="4" id="KW-0479">Metal-binding</keyword>
<keyword evidence="10" id="KW-1185">Reference proteome</keyword>
<dbReference type="InterPro" id="IPR058240">
    <property type="entry name" value="rSAM_sf"/>
</dbReference>
<comment type="cofactor">
    <cofactor evidence="1">
        <name>[4Fe-4S] cluster</name>
        <dbReference type="ChEBI" id="CHEBI:49883"/>
    </cofactor>
</comment>
<dbReference type="Gene3D" id="3.20.20.70">
    <property type="entry name" value="Aldolase class I"/>
    <property type="match status" value="1"/>
</dbReference>
<accession>A0ABQ8UWZ2</accession>
<evidence type="ECO:0000256" key="5">
    <source>
        <dbReference type="ARBA" id="ARBA00023004"/>
    </source>
</evidence>
<feature type="compositionally biased region" description="Low complexity" evidence="7">
    <location>
        <begin position="509"/>
        <end position="520"/>
    </location>
</feature>
<dbReference type="InterPro" id="IPR024007">
    <property type="entry name" value="FeFe-hyd_mat_HydG"/>
</dbReference>
<dbReference type="EMBL" id="JAPMOS010000004">
    <property type="protein sequence ID" value="KAJ4462080.1"/>
    <property type="molecule type" value="Genomic_DNA"/>
</dbReference>
<dbReference type="InterPro" id="IPR010722">
    <property type="entry name" value="BATS_dom"/>
</dbReference>
<keyword evidence="2" id="KW-0004">4Fe-4S</keyword>
<dbReference type="SFLD" id="SFLDG01081">
    <property type="entry name" value="cleavage_of_the_Ca-Cb_bond_in"/>
    <property type="match status" value="1"/>
</dbReference>
<dbReference type="Pfam" id="PF04055">
    <property type="entry name" value="Radical_SAM"/>
    <property type="match status" value="1"/>
</dbReference>
<dbReference type="SFLD" id="SFLDG01060">
    <property type="entry name" value="BATS_domain_containing"/>
    <property type="match status" value="1"/>
</dbReference>
<feature type="compositionally biased region" description="Basic and acidic residues" evidence="7">
    <location>
        <begin position="472"/>
        <end position="491"/>
    </location>
</feature>
<dbReference type="Pfam" id="PF06968">
    <property type="entry name" value="BATS"/>
    <property type="match status" value="1"/>
</dbReference>
<keyword evidence="5" id="KW-0408">Iron</keyword>
<evidence type="ECO:0000256" key="7">
    <source>
        <dbReference type="SAM" id="MobiDB-lite"/>
    </source>
</evidence>
<comment type="caution">
    <text evidence="9">The sequence shown here is derived from an EMBL/GenBank/DDBJ whole genome shotgun (WGS) entry which is preliminary data.</text>
</comment>
<dbReference type="SUPFAM" id="SSF102114">
    <property type="entry name" value="Radical SAM enzymes"/>
    <property type="match status" value="1"/>
</dbReference>
<dbReference type="PROSITE" id="PS51918">
    <property type="entry name" value="RADICAL_SAM"/>
    <property type="match status" value="1"/>
</dbReference>
<evidence type="ECO:0000313" key="9">
    <source>
        <dbReference type="EMBL" id="KAJ4462080.1"/>
    </source>
</evidence>
<feature type="compositionally biased region" description="Low complexity" evidence="7">
    <location>
        <begin position="450"/>
        <end position="467"/>
    </location>
</feature>
<organism evidence="9 10">
    <name type="scientific">Paratrimastix pyriformis</name>
    <dbReference type="NCBI Taxonomy" id="342808"/>
    <lineage>
        <taxon>Eukaryota</taxon>
        <taxon>Metamonada</taxon>
        <taxon>Preaxostyla</taxon>
        <taxon>Paratrimastigidae</taxon>
        <taxon>Paratrimastix</taxon>
    </lineage>
</organism>
<dbReference type="PANTHER" id="PTHR43583:SF2">
    <property type="entry name" value="THIAZOLE BIOSYNTHESIS PROTEIN"/>
    <property type="match status" value="1"/>
</dbReference>
<evidence type="ECO:0000256" key="4">
    <source>
        <dbReference type="ARBA" id="ARBA00022723"/>
    </source>
</evidence>
<feature type="domain" description="Radical SAM core" evidence="8">
    <location>
        <begin position="105"/>
        <end position="339"/>
    </location>
</feature>
<dbReference type="SMART" id="SM00876">
    <property type="entry name" value="BATS"/>
    <property type="match status" value="1"/>
</dbReference>
<dbReference type="InterPro" id="IPR013785">
    <property type="entry name" value="Aldolase_TIM"/>
</dbReference>
<evidence type="ECO:0000256" key="2">
    <source>
        <dbReference type="ARBA" id="ARBA00022485"/>
    </source>
</evidence>
<reference evidence="9" key="1">
    <citation type="journal article" date="2022" name="bioRxiv">
        <title>Genomics of Preaxostyla Flagellates Illuminates Evolutionary Transitions and the Path Towards Mitochondrial Loss.</title>
        <authorList>
            <person name="Novak L.V.F."/>
            <person name="Treitli S.C."/>
            <person name="Pyrih J."/>
            <person name="Halakuc P."/>
            <person name="Pipaliya S.V."/>
            <person name="Vacek V."/>
            <person name="Brzon O."/>
            <person name="Soukal P."/>
            <person name="Eme L."/>
            <person name="Dacks J.B."/>
            <person name="Karnkowska A."/>
            <person name="Elias M."/>
            <person name="Hampl V."/>
        </authorList>
    </citation>
    <scope>NUCLEOTIDE SEQUENCE</scope>
    <source>
        <strain evidence="9">RCP-MX</strain>
    </source>
</reference>
<keyword evidence="6" id="KW-0411">Iron-sulfur</keyword>
<dbReference type="InterPro" id="IPR007197">
    <property type="entry name" value="rSAM"/>
</dbReference>
<dbReference type="Proteomes" id="UP001141327">
    <property type="component" value="Unassembled WGS sequence"/>
</dbReference>
<feature type="compositionally biased region" description="Low complexity" evidence="7">
    <location>
        <begin position="430"/>
        <end position="442"/>
    </location>
</feature>
<evidence type="ECO:0000256" key="6">
    <source>
        <dbReference type="ARBA" id="ARBA00023014"/>
    </source>
</evidence>
<gene>
    <name evidence="9" type="ORF">PAPYR_1252</name>
</gene>
<evidence type="ECO:0000256" key="3">
    <source>
        <dbReference type="ARBA" id="ARBA00022691"/>
    </source>
</evidence>
<dbReference type="SFLD" id="SFLDS00029">
    <property type="entry name" value="Radical_SAM"/>
    <property type="match status" value="1"/>
</dbReference>
<dbReference type="InterPro" id="IPR034428">
    <property type="entry name" value="ThiH/NoCL/HydG-like"/>
</dbReference>
<feature type="region of interest" description="Disordered" evidence="7">
    <location>
        <begin position="430"/>
        <end position="520"/>
    </location>
</feature>
<sequence length="635" mass="69831">MSWWSPERDLEQAAQLPNPDNIIREQEIWDALNRHQTPTLEEVRRILRKARSNALLEHTQTAPQDEFVQALDLEEAATLLNIPADNHELMNELYATALEIKQRIYGDRIVLFAPLYTSNWCTGSCLYCAYRGANLDMHRTSLTKEQLVAEAQALQRNGHKRIVMLCGEHPNYSFEQFVDDLLTVHSVKSEPHGEIRRINVEIPALSITDMKRLKATNAVGTITLFQETYHRETFRTMHPYGPKSPFNWRILNMDRAMMGKCDDVGLGALYGLFDYRYEVLGILQHAQHLDRTYGAGPHTISIPRIQPAAGSAASQRPPYYVDDANFKKLVAIIRICVPYTGMILSTRESPAMRHECIRMGISQMSAGSHTDVGSYAHMAASATGHPSAGPKPCHEVPVGAISNNVPPLAATKHIKQCCCPHCRPRTQAAPQATPAAADAAPASPAPATPAAPAAAAPAAPAPATQATGDIESMGHEPMPDLARWCDDDAKPSDAAAAPAPAAPAPAPAAPGAATERPADAASQFTVADTRTMLEVVKDMMRSGIIPSWCTACYRCQRTGAKFMAIAKKGLIQDFCQPNALLTLAEYLLDYADDEGRQLGWDLIAREQLKIKSDKRRQAFLEKLEELKGGARDRYF</sequence>
<evidence type="ECO:0000259" key="8">
    <source>
        <dbReference type="PROSITE" id="PS51918"/>
    </source>
</evidence>
<proteinExistence type="predicted"/>
<protein>
    <submittedName>
        <fullName evidence="9">Hydrogenase maturase</fullName>
    </submittedName>
</protein>
<keyword evidence="3" id="KW-0949">S-adenosyl-L-methionine</keyword>
<evidence type="ECO:0000313" key="10">
    <source>
        <dbReference type="Proteomes" id="UP001141327"/>
    </source>
</evidence>
<name>A0ABQ8UWZ2_9EUKA</name>
<dbReference type="PANTHER" id="PTHR43583">
    <property type="entry name" value="2-IMINOACETATE SYNTHASE"/>
    <property type="match status" value="1"/>
</dbReference>